<evidence type="ECO:0000256" key="10">
    <source>
        <dbReference type="ARBA" id="ARBA00023065"/>
    </source>
</evidence>
<evidence type="ECO:0000256" key="12">
    <source>
        <dbReference type="ARBA" id="ARBA00023157"/>
    </source>
</evidence>
<dbReference type="FunFam" id="1.10.287.70:FF:000001">
    <property type="entry name" value="Sodium channel protein"/>
    <property type="match status" value="1"/>
</dbReference>
<name>A0A8S2ZGS8_9BILA</name>
<evidence type="ECO:0000256" key="9">
    <source>
        <dbReference type="ARBA" id="ARBA00023053"/>
    </source>
</evidence>
<feature type="transmembrane region" description="Helical" evidence="15">
    <location>
        <begin position="20"/>
        <end position="49"/>
    </location>
</feature>
<dbReference type="GO" id="GO:0086010">
    <property type="term" value="P:membrane depolarization during action potential"/>
    <property type="evidence" value="ECO:0007669"/>
    <property type="project" value="TreeGrafter"/>
</dbReference>
<keyword evidence="8 15" id="KW-1133">Transmembrane helix</keyword>
<dbReference type="Pfam" id="PF00520">
    <property type="entry name" value="Ion_trans"/>
    <property type="match status" value="1"/>
</dbReference>
<keyword evidence="9 15" id="KW-0915">Sodium</keyword>
<evidence type="ECO:0000256" key="1">
    <source>
        <dbReference type="ARBA" id="ARBA00004651"/>
    </source>
</evidence>
<keyword evidence="4" id="KW-1003">Cell membrane</keyword>
<feature type="region of interest" description="Disordered" evidence="16">
    <location>
        <begin position="339"/>
        <end position="373"/>
    </location>
</feature>
<evidence type="ECO:0000256" key="4">
    <source>
        <dbReference type="ARBA" id="ARBA00022475"/>
    </source>
</evidence>
<reference evidence="18" key="1">
    <citation type="submission" date="2021-02" db="EMBL/GenBank/DDBJ databases">
        <authorList>
            <person name="Nowell W R."/>
        </authorList>
    </citation>
    <scope>NUCLEOTIDE SEQUENCE</scope>
</reference>
<evidence type="ECO:0000256" key="3">
    <source>
        <dbReference type="ARBA" id="ARBA00022461"/>
    </source>
</evidence>
<evidence type="ECO:0000256" key="14">
    <source>
        <dbReference type="ARBA" id="ARBA00023303"/>
    </source>
</evidence>
<evidence type="ECO:0000259" key="17">
    <source>
        <dbReference type="Pfam" id="PF00520"/>
    </source>
</evidence>
<evidence type="ECO:0000256" key="16">
    <source>
        <dbReference type="SAM" id="MobiDB-lite"/>
    </source>
</evidence>
<keyword evidence="13 15" id="KW-0739">Sodium transport</keyword>
<evidence type="ECO:0000256" key="15">
    <source>
        <dbReference type="RuleBase" id="RU361132"/>
    </source>
</evidence>
<feature type="domain" description="Ion transport" evidence="17">
    <location>
        <begin position="1"/>
        <end position="204"/>
    </location>
</feature>
<evidence type="ECO:0000256" key="7">
    <source>
        <dbReference type="ARBA" id="ARBA00022882"/>
    </source>
</evidence>
<evidence type="ECO:0000256" key="13">
    <source>
        <dbReference type="ARBA" id="ARBA00023201"/>
    </source>
</evidence>
<dbReference type="Proteomes" id="UP000681967">
    <property type="component" value="Unassembled WGS sequence"/>
</dbReference>
<dbReference type="Gene3D" id="1.10.238.10">
    <property type="entry name" value="EF-hand"/>
    <property type="match status" value="1"/>
</dbReference>
<keyword evidence="6" id="KW-0677">Repeat</keyword>
<organism evidence="18 19">
    <name type="scientific">Rotaria magnacalcarata</name>
    <dbReference type="NCBI Taxonomy" id="392030"/>
    <lineage>
        <taxon>Eukaryota</taxon>
        <taxon>Metazoa</taxon>
        <taxon>Spiralia</taxon>
        <taxon>Gnathifera</taxon>
        <taxon>Rotifera</taxon>
        <taxon>Eurotatoria</taxon>
        <taxon>Bdelloidea</taxon>
        <taxon>Philodinida</taxon>
        <taxon>Philodinidae</taxon>
        <taxon>Rotaria</taxon>
    </lineage>
</organism>
<dbReference type="InterPro" id="IPR005821">
    <property type="entry name" value="Ion_trans_dom"/>
</dbReference>
<dbReference type="Gene3D" id="1.20.120.350">
    <property type="entry name" value="Voltage-gated potassium channels. Chain C"/>
    <property type="match status" value="1"/>
</dbReference>
<dbReference type="AlphaFoldDB" id="A0A8S2ZGS8"/>
<evidence type="ECO:0000313" key="19">
    <source>
        <dbReference type="Proteomes" id="UP000681967"/>
    </source>
</evidence>
<evidence type="ECO:0000256" key="5">
    <source>
        <dbReference type="ARBA" id="ARBA00022692"/>
    </source>
</evidence>
<dbReference type="PANTHER" id="PTHR10037:SF288">
    <property type="entry name" value="SODIUM CHANNEL PROTEIN PARA"/>
    <property type="match status" value="1"/>
</dbReference>
<dbReference type="SUPFAM" id="SSF81324">
    <property type="entry name" value="Voltage-gated potassium channels"/>
    <property type="match status" value="1"/>
</dbReference>
<feature type="transmembrane region" description="Helical" evidence="15">
    <location>
        <begin position="175"/>
        <end position="195"/>
    </location>
</feature>
<accession>A0A8S2ZGS8</accession>
<dbReference type="Gene3D" id="1.10.287.70">
    <property type="match status" value="1"/>
</dbReference>
<protein>
    <recommendedName>
        <fullName evidence="15">Sodium channel protein</fullName>
    </recommendedName>
</protein>
<evidence type="ECO:0000313" key="18">
    <source>
        <dbReference type="EMBL" id="CAF4638730.1"/>
    </source>
</evidence>
<keyword evidence="12" id="KW-1015">Disulfide bond</keyword>
<comment type="similarity">
    <text evidence="15">Belongs to the sodium channel (TC 1.A.1.10) family.</text>
</comment>
<dbReference type="GO" id="GO:0019228">
    <property type="term" value="P:neuronal action potential"/>
    <property type="evidence" value="ECO:0007669"/>
    <property type="project" value="TreeGrafter"/>
</dbReference>
<comment type="function">
    <text evidence="15">Mediates the voltage-dependent sodium ion permeability of excitable membranes. Assuming opened or closed conformations in response to the voltage difference across the membrane, the protein forms a sodium-selective channel through which Na(+) ions may pass in accordance with their electrochemical gradient.</text>
</comment>
<keyword evidence="7 15" id="KW-0851">Voltage-gated channel</keyword>
<dbReference type="EMBL" id="CAJOBH010106272">
    <property type="protein sequence ID" value="CAF4638730.1"/>
    <property type="molecule type" value="Genomic_DNA"/>
</dbReference>
<proteinExistence type="inferred from homology"/>
<feature type="transmembrane region" description="Helical" evidence="15">
    <location>
        <begin position="70"/>
        <end position="98"/>
    </location>
</feature>
<comment type="subcellular location">
    <subcellularLocation>
        <location evidence="1 15">Cell membrane</location>
        <topology evidence="1 15">Multi-pass membrane protein</topology>
    </subcellularLocation>
</comment>
<evidence type="ECO:0000256" key="6">
    <source>
        <dbReference type="ARBA" id="ARBA00022737"/>
    </source>
</evidence>
<keyword evidence="11 15" id="KW-0472">Membrane</keyword>
<dbReference type="InterPro" id="IPR043203">
    <property type="entry name" value="VGCC_Ca_Na"/>
</dbReference>
<dbReference type="GO" id="GO:0005248">
    <property type="term" value="F:voltage-gated sodium channel activity"/>
    <property type="evidence" value="ECO:0007669"/>
    <property type="project" value="InterPro"/>
</dbReference>
<keyword evidence="10 15" id="KW-0406">Ion transport</keyword>
<keyword evidence="3 15" id="KW-0894">Sodium channel</keyword>
<comment type="caution">
    <text evidence="18">The sequence shown here is derived from an EMBL/GenBank/DDBJ whole genome shotgun (WGS) entry which is preliminary data.</text>
</comment>
<evidence type="ECO:0000256" key="11">
    <source>
        <dbReference type="ARBA" id="ARBA00023136"/>
    </source>
</evidence>
<comment type="caution">
    <text evidence="15">Lacks conserved residue(s) required for the propagation of feature annotation.</text>
</comment>
<evidence type="ECO:0000256" key="2">
    <source>
        <dbReference type="ARBA" id="ARBA00022448"/>
    </source>
</evidence>
<dbReference type="GO" id="GO:0001518">
    <property type="term" value="C:voltage-gated sodium channel complex"/>
    <property type="evidence" value="ECO:0007669"/>
    <property type="project" value="UniProtKB-UniRule"/>
</dbReference>
<keyword evidence="2 15" id="KW-0813">Transport</keyword>
<evidence type="ECO:0000256" key="8">
    <source>
        <dbReference type="ARBA" id="ARBA00022989"/>
    </source>
</evidence>
<keyword evidence="5 15" id="KW-0812">Transmembrane</keyword>
<dbReference type="PANTHER" id="PTHR10037">
    <property type="entry name" value="VOLTAGE-GATED CATION CHANNEL CALCIUM AND SODIUM"/>
    <property type="match status" value="1"/>
</dbReference>
<feature type="compositionally biased region" description="Basic and acidic residues" evidence="16">
    <location>
        <begin position="339"/>
        <end position="361"/>
    </location>
</feature>
<dbReference type="InterPro" id="IPR001696">
    <property type="entry name" value="Na_channel_asu"/>
</dbReference>
<keyword evidence="14 15" id="KW-0407">Ion channel</keyword>
<dbReference type="PRINTS" id="PR00170">
    <property type="entry name" value="NACHANNEL"/>
</dbReference>
<sequence>MKLVALNFKYFTIPWNVFDFVIVIASILGQTLGELMAKFFVNPTLLRVVRVARVGRILRLVKGAKGIRTLLFALAVSMPALFNIGLLLFLVMFIYSIFGMSFFGYVRKSAGLTDLFNFETFPNSMIVLFQMCTTAGWSGVYQGLTNDQPPDCDPTLSTPSNKGDCGDAAIATPFLVTYVIITSLVVVNMYIAVILENFSQAQEDVQQGLTDDDYDMYYEKWQSLDPSGSQFIQYEQLSDFVDGLEPPLRIPKPNHFALAGLDLPICENDRMHCVDILDGLTKYFLGAFDAEVPNGDAEAPIDIKKDRPKDYHPITTTVQRQRETYLGRIGLRHFRLNVERRRNDRNNQEQTPEKSTIDTHIESGAVNTSTTFI</sequence>
<dbReference type="InterPro" id="IPR027359">
    <property type="entry name" value="Volt_channel_dom_sf"/>
</dbReference>
<gene>
    <name evidence="18" type="ORF">BYL167_LOCUS41678</name>
</gene>